<protein>
    <recommendedName>
        <fullName evidence="1">Death domain-containing protein</fullName>
    </recommendedName>
</protein>
<keyword evidence="3" id="KW-1185">Reference proteome</keyword>
<reference evidence="2 3" key="1">
    <citation type="journal article" date="2008" name="Nature">
        <title>The Trichoplax genome and the nature of placozoans.</title>
        <authorList>
            <person name="Srivastava M."/>
            <person name="Begovic E."/>
            <person name="Chapman J."/>
            <person name="Putnam N.H."/>
            <person name="Hellsten U."/>
            <person name="Kawashima T."/>
            <person name="Kuo A."/>
            <person name="Mitros T."/>
            <person name="Salamov A."/>
            <person name="Carpenter M.L."/>
            <person name="Signorovitch A.Y."/>
            <person name="Moreno M.A."/>
            <person name="Kamm K."/>
            <person name="Grimwood J."/>
            <person name="Schmutz J."/>
            <person name="Shapiro H."/>
            <person name="Grigoriev I.V."/>
            <person name="Buss L.W."/>
            <person name="Schierwater B."/>
            <person name="Dellaporta S.L."/>
            <person name="Rokhsar D.S."/>
        </authorList>
    </citation>
    <scope>NUCLEOTIDE SEQUENCE [LARGE SCALE GENOMIC DNA]</scope>
    <source>
        <strain evidence="2 3">Grell-BS-1999</strain>
    </source>
</reference>
<dbReference type="KEGG" id="tad:TRIADDRAFT_61448"/>
<organism evidence="2 3">
    <name type="scientific">Trichoplax adhaerens</name>
    <name type="common">Trichoplax reptans</name>
    <dbReference type="NCBI Taxonomy" id="10228"/>
    <lineage>
        <taxon>Eukaryota</taxon>
        <taxon>Metazoa</taxon>
        <taxon>Placozoa</taxon>
        <taxon>Uniplacotomia</taxon>
        <taxon>Trichoplacea</taxon>
        <taxon>Trichoplacidae</taxon>
        <taxon>Trichoplax</taxon>
    </lineage>
</organism>
<dbReference type="CDD" id="cd01670">
    <property type="entry name" value="Death"/>
    <property type="match status" value="1"/>
</dbReference>
<dbReference type="GeneID" id="6758676"/>
<dbReference type="Proteomes" id="UP000009022">
    <property type="component" value="Unassembled WGS sequence"/>
</dbReference>
<dbReference type="EMBL" id="DS985263">
    <property type="protein sequence ID" value="EDV20024.1"/>
    <property type="molecule type" value="Genomic_DNA"/>
</dbReference>
<dbReference type="InParanoid" id="B3SB06"/>
<dbReference type="Gene3D" id="1.10.533.10">
    <property type="entry name" value="Death Domain, Fas"/>
    <property type="match status" value="1"/>
</dbReference>
<dbReference type="AlphaFoldDB" id="B3SB06"/>
<name>B3SB06_TRIAD</name>
<dbReference type="CTD" id="6758676"/>
<evidence type="ECO:0000259" key="1">
    <source>
        <dbReference type="PROSITE" id="PS50017"/>
    </source>
</evidence>
<feature type="domain" description="Death" evidence="1">
    <location>
        <begin position="483"/>
        <end position="544"/>
    </location>
</feature>
<dbReference type="PROSITE" id="PS50017">
    <property type="entry name" value="DEATH_DOMAIN"/>
    <property type="match status" value="1"/>
</dbReference>
<sequence length="545" mass="62962">MANHRKKREWPEDFQDSQIRIEGKIKKFITTFIQEFNNNLNDLSQVLDRETKYKPEIIRNNAAQIFIDFLTFIRSLPIKTPLVDLGKLTSNIENLILIIKKRYDRKTIKKIINGISPNNDRSALGISMIACDLVRIYEQQLSFISNSSDFYYIKKFAKDMIAAIIVYILDQPDNLPQEADKMAKFISPCIMNPKIVKKNCYNIYCCVVNIYPDAAVESSGITIEEDNSYKYYDLPRQGKNAQYGFRQLSIFRQQDIEKQDAIRCLNDITKQIKSSSQPLYQYQSKLSRNLDMQFFIQYAEQVLDVVKQDEYKISVTIDDDQINAITALITENVFNLISDLLNKLKISLKEVFTNEMVEKITKCLDLITNEEFVLTYSNKQILEHMNQNQETIIKMLNEIFENQNRMQQELDNLNQKRGNGIATLIPSQPKENISQDGDCLDGVVMDRTLEEGEGAQRILDLISKTQILNDIKAVNLKVFYECLGLKHFKVKTILSSNLTIGDRLKNIIKIWCNEKQTEATKRVLVEALSKVGLDKAAELVSKSQK</sequence>
<dbReference type="RefSeq" id="XP_002117408.1">
    <property type="nucleotide sequence ID" value="XM_002117372.1"/>
</dbReference>
<gene>
    <name evidence="2" type="ORF">TRIADDRAFT_61448</name>
</gene>
<proteinExistence type="predicted"/>
<dbReference type="InterPro" id="IPR011029">
    <property type="entry name" value="DEATH-like_dom_sf"/>
</dbReference>
<evidence type="ECO:0000313" key="3">
    <source>
        <dbReference type="Proteomes" id="UP000009022"/>
    </source>
</evidence>
<dbReference type="HOGENOM" id="CLU_494626_0_0_1"/>
<dbReference type="InterPro" id="IPR000488">
    <property type="entry name" value="Death_dom"/>
</dbReference>
<accession>B3SB06</accession>
<dbReference type="GO" id="GO:0007165">
    <property type="term" value="P:signal transduction"/>
    <property type="evidence" value="ECO:0007669"/>
    <property type="project" value="InterPro"/>
</dbReference>
<evidence type="ECO:0000313" key="2">
    <source>
        <dbReference type="EMBL" id="EDV20024.1"/>
    </source>
</evidence>
<dbReference type="PhylomeDB" id="B3SB06"/>